<keyword evidence="2" id="KW-0238">DNA-binding</keyword>
<evidence type="ECO:0000256" key="1">
    <source>
        <dbReference type="ARBA" id="ARBA00023015"/>
    </source>
</evidence>
<dbReference type="PANTHER" id="PTHR43537:SF5">
    <property type="entry name" value="UXU OPERON TRANSCRIPTIONAL REGULATOR"/>
    <property type="match status" value="1"/>
</dbReference>
<evidence type="ECO:0000259" key="4">
    <source>
        <dbReference type="PROSITE" id="PS50949"/>
    </source>
</evidence>
<evidence type="ECO:0000256" key="3">
    <source>
        <dbReference type="ARBA" id="ARBA00023163"/>
    </source>
</evidence>
<dbReference type="Pfam" id="PF07729">
    <property type="entry name" value="FCD"/>
    <property type="match status" value="1"/>
</dbReference>
<evidence type="ECO:0000256" key="2">
    <source>
        <dbReference type="ARBA" id="ARBA00023125"/>
    </source>
</evidence>
<dbReference type="GO" id="GO:0003677">
    <property type="term" value="F:DNA binding"/>
    <property type="evidence" value="ECO:0007669"/>
    <property type="project" value="UniProtKB-KW"/>
</dbReference>
<dbReference type="PANTHER" id="PTHR43537">
    <property type="entry name" value="TRANSCRIPTIONAL REGULATOR, GNTR FAMILY"/>
    <property type="match status" value="1"/>
</dbReference>
<dbReference type="Gene3D" id="1.20.120.530">
    <property type="entry name" value="GntR ligand-binding domain-like"/>
    <property type="match status" value="1"/>
</dbReference>
<dbReference type="InterPro" id="IPR000524">
    <property type="entry name" value="Tscrpt_reg_HTH_GntR"/>
</dbReference>
<keyword evidence="3" id="KW-0804">Transcription</keyword>
<dbReference type="InterPro" id="IPR036388">
    <property type="entry name" value="WH-like_DNA-bd_sf"/>
</dbReference>
<name>A0A6J4LAC7_9ACTN</name>
<dbReference type="SUPFAM" id="SSF46785">
    <property type="entry name" value="Winged helix' DNA-binding domain"/>
    <property type="match status" value="1"/>
</dbReference>
<dbReference type="SMART" id="SM00345">
    <property type="entry name" value="HTH_GNTR"/>
    <property type="match status" value="1"/>
</dbReference>
<proteinExistence type="predicted"/>
<dbReference type="AlphaFoldDB" id="A0A6J4LAC7"/>
<dbReference type="GO" id="GO:0003700">
    <property type="term" value="F:DNA-binding transcription factor activity"/>
    <property type="evidence" value="ECO:0007669"/>
    <property type="project" value="InterPro"/>
</dbReference>
<dbReference type="EMBL" id="CADCUH010000034">
    <property type="protein sequence ID" value="CAA9325497.1"/>
    <property type="molecule type" value="Genomic_DNA"/>
</dbReference>
<protein>
    <recommendedName>
        <fullName evidence="4">HTH gntR-type domain-containing protein</fullName>
    </recommendedName>
</protein>
<dbReference type="InterPro" id="IPR036390">
    <property type="entry name" value="WH_DNA-bd_sf"/>
</dbReference>
<accession>A0A6J4LAC7</accession>
<dbReference type="Pfam" id="PF00392">
    <property type="entry name" value="GntR"/>
    <property type="match status" value="1"/>
</dbReference>
<feature type="domain" description="HTH gntR-type" evidence="4">
    <location>
        <begin position="11"/>
        <end position="79"/>
    </location>
</feature>
<sequence>MDWQQVRTRSLSRPDRLVIELERMIVSGELPSGARVPPERDLARMLDVSRTSVREALRDLARRGLIDRRPGRGTLVAHPGASPTGDALVSGLGDEEAALARIMEVRACVEPAVAARAAQRATPRDVEALRAILERQERAAPGLPFADLDRAFHAAIAMYTQNPLLSRLLDNISDLVEPSRGVHLQSAGRRRTSLAEHRLIFDAIAAGDAEAARDGAAEHVRSVERLVLAASASRAAAHARPADLPG</sequence>
<dbReference type="PRINTS" id="PR00035">
    <property type="entry name" value="HTHGNTR"/>
</dbReference>
<evidence type="ECO:0000313" key="5">
    <source>
        <dbReference type="EMBL" id="CAA9325497.1"/>
    </source>
</evidence>
<dbReference type="PROSITE" id="PS50949">
    <property type="entry name" value="HTH_GNTR"/>
    <property type="match status" value="1"/>
</dbReference>
<dbReference type="CDD" id="cd07377">
    <property type="entry name" value="WHTH_GntR"/>
    <property type="match status" value="1"/>
</dbReference>
<dbReference type="InterPro" id="IPR011711">
    <property type="entry name" value="GntR_C"/>
</dbReference>
<dbReference type="InterPro" id="IPR008920">
    <property type="entry name" value="TF_FadR/GntR_C"/>
</dbReference>
<dbReference type="Gene3D" id="1.10.10.10">
    <property type="entry name" value="Winged helix-like DNA-binding domain superfamily/Winged helix DNA-binding domain"/>
    <property type="match status" value="1"/>
</dbReference>
<keyword evidence="1" id="KW-0805">Transcription regulation</keyword>
<reference evidence="5" key="1">
    <citation type="submission" date="2020-02" db="EMBL/GenBank/DDBJ databases">
        <authorList>
            <person name="Meier V. D."/>
        </authorList>
    </citation>
    <scope>NUCLEOTIDE SEQUENCE</scope>
    <source>
        <strain evidence="5">AVDCRST_MAG36</strain>
    </source>
</reference>
<gene>
    <name evidence="5" type="ORF">AVDCRST_MAG36-646</name>
</gene>
<dbReference type="SMART" id="SM00895">
    <property type="entry name" value="FCD"/>
    <property type="match status" value="1"/>
</dbReference>
<dbReference type="SUPFAM" id="SSF48008">
    <property type="entry name" value="GntR ligand-binding domain-like"/>
    <property type="match status" value="1"/>
</dbReference>
<organism evidence="5">
    <name type="scientific">uncultured Nocardioidaceae bacterium</name>
    <dbReference type="NCBI Taxonomy" id="253824"/>
    <lineage>
        <taxon>Bacteria</taxon>
        <taxon>Bacillati</taxon>
        <taxon>Actinomycetota</taxon>
        <taxon>Actinomycetes</taxon>
        <taxon>Propionibacteriales</taxon>
        <taxon>Nocardioidaceae</taxon>
        <taxon>environmental samples</taxon>
    </lineage>
</organism>